<dbReference type="SUPFAM" id="SSF53850">
    <property type="entry name" value="Periplasmic binding protein-like II"/>
    <property type="match status" value="1"/>
</dbReference>
<dbReference type="PROSITE" id="PS50931">
    <property type="entry name" value="HTH_LYSR"/>
    <property type="match status" value="1"/>
</dbReference>
<dbReference type="NCBIfam" id="NF002964">
    <property type="entry name" value="PRK03635.1"/>
    <property type="match status" value="1"/>
</dbReference>
<dbReference type="Gene3D" id="1.10.10.10">
    <property type="entry name" value="Winged helix-like DNA-binding domain superfamily/Winged helix DNA-binding domain"/>
    <property type="match status" value="1"/>
</dbReference>
<dbReference type="NCBIfam" id="NF009888">
    <property type="entry name" value="PRK13348.1"/>
    <property type="match status" value="1"/>
</dbReference>
<dbReference type="GO" id="GO:0003677">
    <property type="term" value="F:DNA binding"/>
    <property type="evidence" value="ECO:0007669"/>
    <property type="project" value="UniProtKB-KW"/>
</dbReference>
<dbReference type="PRINTS" id="PR00039">
    <property type="entry name" value="HTHLYSR"/>
</dbReference>
<evidence type="ECO:0000259" key="5">
    <source>
        <dbReference type="PROSITE" id="PS50931"/>
    </source>
</evidence>
<dbReference type="Proteomes" id="UP000198634">
    <property type="component" value="Unassembled WGS sequence"/>
</dbReference>
<evidence type="ECO:0000256" key="2">
    <source>
        <dbReference type="ARBA" id="ARBA00023015"/>
    </source>
</evidence>
<dbReference type="GO" id="GO:0003700">
    <property type="term" value="F:DNA-binding transcription factor activity"/>
    <property type="evidence" value="ECO:0007669"/>
    <property type="project" value="InterPro"/>
</dbReference>
<keyword evidence="3" id="KW-0238">DNA-binding</keyword>
<dbReference type="STRING" id="657014.SAMN04488092_10521"/>
<dbReference type="SUPFAM" id="SSF46785">
    <property type="entry name" value="Winged helix' DNA-binding domain"/>
    <property type="match status" value="1"/>
</dbReference>
<sequence length="293" mass="31540">MLDYTHLETLAAVLRSGSFEVAAAQLGLTQSAVSQRIRHLEERIGTALVNRAQPCTGTAAGLRLAHHAEDVALLESRLTDTLPRPAARLRMALNADSLATWVLPALAPHRDLLFDLVLDDQDHSADWLKRGEVSGAITGTAQPPQGCNSVALGALRYVATASPAFLARHFAHGVTPQALAQAPMLTFNRKDRLQLNWLHTRFGPMPMPPTHLLPSTQGFAEAALLGLGWGMNPEPLVRPHLARGTLVPLCPQATLDTPLFWQTSRMMAPALAPVTRSIRDAAATALIAPEQST</sequence>
<evidence type="ECO:0000313" key="7">
    <source>
        <dbReference type="Proteomes" id="UP000198634"/>
    </source>
</evidence>
<dbReference type="Pfam" id="PF00126">
    <property type="entry name" value="HTH_1"/>
    <property type="match status" value="1"/>
</dbReference>
<evidence type="ECO:0000256" key="4">
    <source>
        <dbReference type="ARBA" id="ARBA00023163"/>
    </source>
</evidence>
<dbReference type="PANTHER" id="PTHR30579">
    <property type="entry name" value="TRANSCRIPTIONAL REGULATOR"/>
    <property type="match status" value="1"/>
</dbReference>
<evidence type="ECO:0000256" key="1">
    <source>
        <dbReference type="ARBA" id="ARBA00009437"/>
    </source>
</evidence>
<keyword evidence="2" id="KW-0805">Transcription regulation</keyword>
<feature type="domain" description="HTH lysR-type" evidence="5">
    <location>
        <begin position="2"/>
        <end position="58"/>
    </location>
</feature>
<dbReference type="InterPro" id="IPR017685">
    <property type="entry name" value="ArgP"/>
</dbReference>
<proteinExistence type="inferred from homology"/>
<dbReference type="InterPro" id="IPR036388">
    <property type="entry name" value="WH-like_DNA-bd_sf"/>
</dbReference>
<gene>
    <name evidence="6" type="ORF">SAMN04488092_10521</name>
</gene>
<dbReference type="InterPro" id="IPR000847">
    <property type="entry name" value="LysR_HTH_N"/>
</dbReference>
<dbReference type="InterPro" id="IPR050176">
    <property type="entry name" value="LTTR"/>
</dbReference>
<comment type="similarity">
    <text evidence="1">Belongs to the LysR transcriptional regulatory family.</text>
</comment>
<dbReference type="PANTHER" id="PTHR30579:SF2">
    <property type="entry name" value="HTH-TYPE TRANSCRIPTIONAL REGULATOR ARGP"/>
    <property type="match status" value="1"/>
</dbReference>
<evidence type="ECO:0000313" key="6">
    <source>
        <dbReference type="EMBL" id="SEQ24093.1"/>
    </source>
</evidence>
<dbReference type="Pfam" id="PF03466">
    <property type="entry name" value="LysR_substrate"/>
    <property type="match status" value="1"/>
</dbReference>
<dbReference type="Gene3D" id="3.40.190.290">
    <property type="match status" value="1"/>
</dbReference>
<evidence type="ECO:0000256" key="3">
    <source>
        <dbReference type="ARBA" id="ARBA00023125"/>
    </source>
</evidence>
<name>A0A1H9EFQ9_9RHOB</name>
<dbReference type="InterPro" id="IPR036390">
    <property type="entry name" value="WH_DNA-bd_sf"/>
</dbReference>
<dbReference type="InterPro" id="IPR005119">
    <property type="entry name" value="LysR_subst-bd"/>
</dbReference>
<dbReference type="NCBIfam" id="TIGR03298">
    <property type="entry name" value="argP"/>
    <property type="match status" value="1"/>
</dbReference>
<dbReference type="OrthoDB" id="3252676at2"/>
<accession>A0A1H9EFQ9</accession>
<keyword evidence="4" id="KW-0804">Transcription</keyword>
<dbReference type="EMBL" id="FOEP01000005">
    <property type="protein sequence ID" value="SEQ24093.1"/>
    <property type="molecule type" value="Genomic_DNA"/>
</dbReference>
<protein>
    <submittedName>
        <fullName evidence="6">LysR family transcriptional regulator, chromosome initiation inhibitor</fullName>
    </submittedName>
</protein>
<keyword evidence="7" id="KW-1185">Reference proteome</keyword>
<dbReference type="RefSeq" id="WP_090269501.1">
    <property type="nucleotide sequence ID" value="NZ_FOEP01000005.1"/>
</dbReference>
<dbReference type="AlphaFoldDB" id="A0A1H9EFQ9"/>
<organism evidence="6 7">
    <name type="scientific">Thalassovita taeanensis</name>
    <dbReference type="NCBI Taxonomy" id="657014"/>
    <lineage>
        <taxon>Bacteria</taxon>
        <taxon>Pseudomonadati</taxon>
        <taxon>Pseudomonadota</taxon>
        <taxon>Alphaproteobacteria</taxon>
        <taxon>Rhodobacterales</taxon>
        <taxon>Roseobacteraceae</taxon>
        <taxon>Thalassovita</taxon>
    </lineage>
</organism>
<reference evidence="6 7" key="1">
    <citation type="submission" date="2016-10" db="EMBL/GenBank/DDBJ databases">
        <authorList>
            <person name="de Groot N.N."/>
        </authorList>
    </citation>
    <scope>NUCLEOTIDE SEQUENCE [LARGE SCALE GENOMIC DNA]</scope>
    <source>
        <strain evidence="6 7">DSM 22007</strain>
    </source>
</reference>